<dbReference type="EMBL" id="LDQC01000049">
    <property type="protein sequence ID" value="KTR06400.1"/>
    <property type="molecule type" value="Genomic_DNA"/>
</dbReference>
<dbReference type="PATRIC" id="fig|33881.3.peg.2217"/>
<dbReference type="InterPro" id="IPR003583">
    <property type="entry name" value="Hlx-hairpin-Hlx_DNA-bd_motif"/>
</dbReference>
<dbReference type="InterPro" id="IPR019554">
    <property type="entry name" value="Soluble_ligand-bd"/>
</dbReference>
<dbReference type="PANTHER" id="PTHR21180">
    <property type="entry name" value="ENDONUCLEASE/EXONUCLEASE/PHOSPHATASE FAMILY DOMAIN-CONTAINING PROTEIN 1"/>
    <property type="match status" value="1"/>
</dbReference>
<dbReference type="GO" id="GO:0006281">
    <property type="term" value="P:DNA repair"/>
    <property type="evidence" value="ECO:0007669"/>
    <property type="project" value="InterPro"/>
</dbReference>
<dbReference type="GO" id="GO:0015628">
    <property type="term" value="P:protein secretion by the type II secretion system"/>
    <property type="evidence" value="ECO:0007669"/>
    <property type="project" value="TreeGrafter"/>
</dbReference>
<feature type="compositionally biased region" description="Gly residues" evidence="1">
    <location>
        <begin position="149"/>
        <end position="162"/>
    </location>
</feature>
<dbReference type="Proteomes" id="UP000078252">
    <property type="component" value="Unassembled WGS sequence"/>
</dbReference>
<feature type="region of interest" description="Disordered" evidence="1">
    <location>
        <begin position="34"/>
        <end position="61"/>
    </location>
</feature>
<reference evidence="3 4" key="1">
    <citation type="journal article" date="2016" name="Front. Microbiol.">
        <title>Genomic Resource of Rice Seed Associated Bacteria.</title>
        <authorList>
            <person name="Midha S."/>
            <person name="Bansal K."/>
            <person name="Sharma S."/>
            <person name="Kumar N."/>
            <person name="Patil P.P."/>
            <person name="Chaudhry V."/>
            <person name="Patil P.B."/>
        </authorList>
    </citation>
    <scope>NUCLEOTIDE SEQUENCE [LARGE SCALE GENOMIC DNA]</scope>
    <source>
        <strain evidence="3 4">NS184</strain>
    </source>
</reference>
<dbReference type="SUPFAM" id="SSF47781">
    <property type="entry name" value="RuvA domain 2-like"/>
    <property type="match status" value="1"/>
</dbReference>
<sequence length="228" mass="21520">MTPRAAVLLAGVVAAVALAVVVLGGGGAGGGPGPTEVVVSGATEDPASASPGPTGSSGAASVGASSASASVVVVHVAGAVADAGIVSLPAGSRVAAAVERAGGAARDADLGRLNLARPVVDGERVYVPRVGEDDPPPEIAPGVGAESGATGGGASSGAGGTGAADSAVDLNSADADALETLPGIGPALAARIIAWRAEHGRFGSVEDLLDVSGIGDAKFADLRDRVRV</sequence>
<evidence type="ECO:0000256" key="1">
    <source>
        <dbReference type="SAM" id="MobiDB-lite"/>
    </source>
</evidence>
<gene>
    <name evidence="3" type="ORF">NS184_09435</name>
</gene>
<dbReference type="GO" id="GO:0015627">
    <property type="term" value="C:type II protein secretion system complex"/>
    <property type="evidence" value="ECO:0007669"/>
    <property type="project" value="TreeGrafter"/>
</dbReference>
<dbReference type="Gene3D" id="1.10.150.320">
    <property type="entry name" value="Photosystem II 12 kDa extrinsic protein"/>
    <property type="match status" value="1"/>
</dbReference>
<name>A0A175RRP6_9MICO</name>
<dbReference type="InterPro" id="IPR051675">
    <property type="entry name" value="Endo/Exo/Phosphatase_dom_1"/>
</dbReference>
<feature type="domain" description="Helix-hairpin-helix DNA-binding motif class 1" evidence="2">
    <location>
        <begin position="176"/>
        <end position="195"/>
    </location>
</feature>
<dbReference type="PANTHER" id="PTHR21180:SF32">
    <property type="entry name" value="ENDONUCLEASE_EXONUCLEASE_PHOSPHATASE FAMILY DOMAIN-CONTAINING PROTEIN 1"/>
    <property type="match status" value="1"/>
</dbReference>
<proteinExistence type="predicted"/>
<accession>A0A175RRP6</accession>
<dbReference type="AlphaFoldDB" id="A0A175RRP6"/>
<organism evidence="3 4">
    <name type="scientific">Curtobacterium luteum</name>
    <dbReference type="NCBI Taxonomy" id="33881"/>
    <lineage>
        <taxon>Bacteria</taxon>
        <taxon>Bacillati</taxon>
        <taxon>Actinomycetota</taxon>
        <taxon>Actinomycetes</taxon>
        <taxon>Micrococcales</taxon>
        <taxon>Microbacteriaceae</taxon>
        <taxon>Curtobacterium</taxon>
    </lineage>
</organism>
<feature type="compositionally biased region" description="Low complexity" evidence="1">
    <location>
        <begin position="46"/>
        <end position="61"/>
    </location>
</feature>
<evidence type="ECO:0000259" key="2">
    <source>
        <dbReference type="SMART" id="SM00278"/>
    </source>
</evidence>
<dbReference type="Pfam" id="PF12836">
    <property type="entry name" value="HHH_3"/>
    <property type="match status" value="1"/>
</dbReference>
<dbReference type="Pfam" id="PF10531">
    <property type="entry name" value="SLBB"/>
    <property type="match status" value="1"/>
</dbReference>
<dbReference type="Gene3D" id="3.10.560.10">
    <property type="entry name" value="Outer membrane lipoprotein wza domain like"/>
    <property type="match status" value="1"/>
</dbReference>
<evidence type="ECO:0000313" key="3">
    <source>
        <dbReference type="EMBL" id="KTR06400.1"/>
    </source>
</evidence>
<feature type="region of interest" description="Disordered" evidence="1">
    <location>
        <begin position="127"/>
        <end position="165"/>
    </location>
</feature>
<comment type="caution">
    <text evidence="3">The sequence shown here is derived from an EMBL/GenBank/DDBJ whole genome shotgun (WGS) entry which is preliminary data.</text>
</comment>
<protein>
    <recommendedName>
        <fullName evidence="2">Helix-hairpin-helix DNA-binding motif class 1 domain-containing protein</fullName>
    </recommendedName>
</protein>
<dbReference type="SMART" id="SM00278">
    <property type="entry name" value="HhH1"/>
    <property type="match status" value="2"/>
</dbReference>
<dbReference type="STRING" id="33881.NS184_09435"/>
<feature type="domain" description="Helix-hairpin-helix DNA-binding motif class 1" evidence="2">
    <location>
        <begin position="206"/>
        <end position="225"/>
    </location>
</feature>
<dbReference type="InterPro" id="IPR010994">
    <property type="entry name" value="RuvA_2-like"/>
</dbReference>
<dbReference type="GO" id="GO:0003677">
    <property type="term" value="F:DNA binding"/>
    <property type="evidence" value="ECO:0007669"/>
    <property type="project" value="InterPro"/>
</dbReference>
<evidence type="ECO:0000313" key="4">
    <source>
        <dbReference type="Proteomes" id="UP000078252"/>
    </source>
</evidence>